<keyword evidence="4" id="KW-1185">Reference proteome</keyword>
<gene>
    <name evidence="3" type="ORF">ACFPIJ_29530</name>
</gene>
<proteinExistence type="predicted"/>
<feature type="region of interest" description="Disordered" evidence="1">
    <location>
        <begin position="1"/>
        <end position="20"/>
    </location>
</feature>
<sequence length="301" mass="31563">MTPVTSDAGQIVDQPGKPVPDDAQLRRLRLMQWTLRGTLGLALAVSMAANVLHAAPDPVARSIAAWSPLALYAAIEVMTRVPIRNRLLGGIRIVATVAIAVIAGVTSYLHMVGVAERYGESWQVVYLLPISVDGLVAVLTLSLLDIATQVRTISAGPPVAQQYLDGRAAATPFVAPTAVVVPTRVLAGSPASDGAAASRATAAPLEEPTRMRRPSGRRPASSPRSTAPSQATTTDSPDGAEALPAELRHLLEPAASAYADLRAAGTPITRDTFAAALRDRGQPLRSTKITPLLSAVRARYK</sequence>
<evidence type="ECO:0000256" key="2">
    <source>
        <dbReference type="SAM" id="Phobius"/>
    </source>
</evidence>
<organism evidence="3 4">
    <name type="scientific">Dactylosporangium cerinum</name>
    <dbReference type="NCBI Taxonomy" id="1434730"/>
    <lineage>
        <taxon>Bacteria</taxon>
        <taxon>Bacillati</taxon>
        <taxon>Actinomycetota</taxon>
        <taxon>Actinomycetes</taxon>
        <taxon>Micromonosporales</taxon>
        <taxon>Micromonosporaceae</taxon>
        <taxon>Dactylosporangium</taxon>
    </lineage>
</organism>
<keyword evidence="2" id="KW-0812">Transmembrane</keyword>
<comment type="caution">
    <text evidence="3">The sequence shown here is derived from an EMBL/GenBank/DDBJ whole genome shotgun (WGS) entry which is preliminary data.</text>
</comment>
<evidence type="ECO:0000313" key="4">
    <source>
        <dbReference type="Proteomes" id="UP001595912"/>
    </source>
</evidence>
<keyword evidence="2" id="KW-0472">Membrane</keyword>
<dbReference type="Pfam" id="PF10935">
    <property type="entry name" value="DUF2637"/>
    <property type="match status" value="1"/>
</dbReference>
<dbReference type="RefSeq" id="WP_380119599.1">
    <property type="nucleotide sequence ID" value="NZ_JBHSIU010000041.1"/>
</dbReference>
<evidence type="ECO:0000313" key="3">
    <source>
        <dbReference type="EMBL" id="MFC5001962.1"/>
    </source>
</evidence>
<feature type="transmembrane region" description="Helical" evidence="2">
    <location>
        <begin position="123"/>
        <end position="144"/>
    </location>
</feature>
<feature type="compositionally biased region" description="Low complexity" evidence="1">
    <location>
        <begin position="189"/>
        <end position="204"/>
    </location>
</feature>
<reference evidence="4" key="1">
    <citation type="journal article" date="2019" name="Int. J. Syst. Evol. Microbiol.">
        <title>The Global Catalogue of Microorganisms (GCM) 10K type strain sequencing project: providing services to taxonomists for standard genome sequencing and annotation.</title>
        <authorList>
            <consortium name="The Broad Institute Genomics Platform"/>
            <consortium name="The Broad Institute Genome Sequencing Center for Infectious Disease"/>
            <person name="Wu L."/>
            <person name="Ma J."/>
        </authorList>
    </citation>
    <scope>NUCLEOTIDE SEQUENCE [LARGE SCALE GENOMIC DNA]</scope>
    <source>
        <strain evidence="4">CGMCC 4.7152</strain>
    </source>
</reference>
<dbReference type="InterPro" id="IPR021235">
    <property type="entry name" value="DUF2637"/>
</dbReference>
<feature type="transmembrane region" description="Helical" evidence="2">
    <location>
        <begin position="87"/>
        <end position="111"/>
    </location>
</feature>
<dbReference type="Proteomes" id="UP001595912">
    <property type="component" value="Unassembled WGS sequence"/>
</dbReference>
<feature type="region of interest" description="Disordered" evidence="1">
    <location>
        <begin position="189"/>
        <end position="240"/>
    </location>
</feature>
<accession>A0ABV9VZZ3</accession>
<feature type="compositionally biased region" description="Low complexity" evidence="1">
    <location>
        <begin position="217"/>
        <end position="234"/>
    </location>
</feature>
<dbReference type="EMBL" id="JBHSIU010000041">
    <property type="protein sequence ID" value="MFC5001962.1"/>
    <property type="molecule type" value="Genomic_DNA"/>
</dbReference>
<protein>
    <submittedName>
        <fullName evidence="3">DUF2637 domain-containing protein</fullName>
    </submittedName>
</protein>
<feature type="transmembrane region" description="Helical" evidence="2">
    <location>
        <begin position="33"/>
        <end position="52"/>
    </location>
</feature>
<evidence type="ECO:0000256" key="1">
    <source>
        <dbReference type="SAM" id="MobiDB-lite"/>
    </source>
</evidence>
<feature type="transmembrane region" description="Helical" evidence="2">
    <location>
        <begin position="58"/>
        <end position="75"/>
    </location>
</feature>
<keyword evidence="2" id="KW-1133">Transmembrane helix</keyword>
<name>A0ABV9VZZ3_9ACTN</name>